<keyword evidence="3" id="KW-1185">Reference proteome</keyword>
<reference evidence="2 3" key="1">
    <citation type="submission" date="2022-10" db="EMBL/GenBank/DDBJ databases">
        <title>The complete genomes of actinobacterial strains from the NBC collection.</title>
        <authorList>
            <person name="Joergensen T.S."/>
            <person name="Alvarez Arevalo M."/>
            <person name="Sterndorff E.B."/>
            <person name="Faurdal D."/>
            <person name="Vuksanovic O."/>
            <person name="Mourched A.-S."/>
            <person name="Charusanti P."/>
            <person name="Shaw S."/>
            <person name="Blin K."/>
            <person name="Weber T."/>
        </authorList>
    </citation>
    <scope>NUCLEOTIDE SEQUENCE [LARGE SCALE GENOMIC DNA]</scope>
    <source>
        <strain evidence="2 3">NBC 01752</strain>
    </source>
</reference>
<evidence type="ECO:0000313" key="2">
    <source>
        <dbReference type="EMBL" id="WSD17153.1"/>
    </source>
</evidence>
<dbReference type="Proteomes" id="UP001340816">
    <property type="component" value="Chromosome"/>
</dbReference>
<feature type="compositionally biased region" description="Polar residues" evidence="1">
    <location>
        <begin position="1"/>
        <end position="10"/>
    </location>
</feature>
<organism evidence="2 3">
    <name type="scientific">Streptomyces phaeochromogenes</name>
    <dbReference type="NCBI Taxonomy" id="1923"/>
    <lineage>
        <taxon>Bacteria</taxon>
        <taxon>Bacillati</taxon>
        <taxon>Actinomycetota</taxon>
        <taxon>Actinomycetes</taxon>
        <taxon>Kitasatosporales</taxon>
        <taxon>Streptomycetaceae</taxon>
        <taxon>Streptomyces</taxon>
        <taxon>Streptomyces phaeochromogenes group</taxon>
    </lineage>
</organism>
<feature type="region of interest" description="Disordered" evidence="1">
    <location>
        <begin position="1"/>
        <end position="20"/>
    </location>
</feature>
<evidence type="ECO:0000256" key="1">
    <source>
        <dbReference type="SAM" id="MobiDB-lite"/>
    </source>
</evidence>
<feature type="region of interest" description="Disordered" evidence="1">
    <location>
        <begin position="95"/>
        <end position="121"/>
    </location>
</feature>
<evidence type="ECO:0000313" key="3">
    <source>
        <dbReference type="Proteomes" id="UP001340816"/>
    </source>
</evidence>
<gene>
    <name evidence="2" type="ORF">OHB35_30110</name>
</gene>
<dbReference type="RefSeq" id="WP_326760437.1">
    <property type="nucleotide sequence ID" value="NZ_CP109135.1"/>
</dbReference>
<accession>A0ABZ1HIS3</accession>
<feature type="region of interest" description="Disordered" evidence="1">
    <location>
        <begin position="253"/>
        <end position="275"/>
    </location>
</feature>
<sequence>MTPPTETTSPLPAAPASQEPPPIWFLAPEGFFALPLAATPEERAELSHSFVRELYSRGDENIWEPAAPYYAAMAEMMAGTGVSYSAMGLFSTADEDGDGRAMTQNDGTQDDGTQDDGTQDGQVVRHEGADGVAQCALTVAAVPTDQADADTDVVAQGILAILSGDEYNDARWLDLPCGPAVSCVTLREYGIKPELTETGEQVDLLTGQIQVHVPFPTGPFTAVFTLHTASMDYWTEFCDLMVAVLQTVSFTDPTEGAEGAEGTEGTEGTEKGRAR</sequence>
<proteinExistence type="predicted"/>
<protein>
    <submittedName>
        <fullName evidence="2">Uncharacterized protein</fullName>
    </submittedName>
</protein>
<dbReference type="EMBL" id="CP109135">
    <property type="protein sequence ID" value="WSD17153.1"/>
    <property type="molecule type" value="Genomic_DNA"/>
</dbReference>
<name>A0ABZ1HIS3_STRPH</name>
<feature type="compositionally biased region" description="Acidic residues" evidence="1">
    <location>
        <begin position="108"/>
        <end position="118"/>
    </location>
</feature>